<dbReference type="InterPro" id="IPR051805">
    <property type="entry name" value="Dehydratase_Activator_Redct"/>
</dbReference>
<dbReference type="PANTHER" id="PTHR32329">
    <property type="entry name" value="BIFUNCTIONAL PROTEIN [INCLUDES 2-HYDROXYACYL-COA DEHYDRATASE (N-TER) AND ITS ACTIVATOR DOMAIN (C_TERM)-RELATED"/>
    <property type="match status" value="1"/>
</dbReference>
<dbReference type="GO" id="GO:0046872">
    <property type="term" value="F:metal ion binding"/>
    <property type="evidence" value="ECO:0007669"/>
    <property type="project" value="UniProtKB-KW"/>
</dbReference>
<proteinExistence type="predicted"/>
<organism evidence="8 9">
    <name type="scientific">Candidatus Oscillibacter excrementigallinarum</name>
    <dbReference type="NCBI Taxonomy" id="2838716"/>
    <lineage>
        <taxon>Bacteria</taxon>
        <taxon>Bacillati</taxon>
        <taxon>Bacillota</taxon>
        <taxon>Clostridia</taxon>
        <taxon>Eubacteriales</taxon>
        <taxon>Oscillospiraceae</taxon>
        <taxon>Oscillibacter</taxon>
    </lineage>
</organism>
<dbReference type="PANTHER" id="PTHR32329:SF4">
    <property type="entry name" value="ACTIVATOR OF 2-HYDROXYACYL-COA DEHYDRATASE"/>
    <property type="match status" value="1"/>
</dbReference>
<evidence type="ECO:0000259" key="7">
    <source>
        <dbReference type="Pfam" id="PF09989"/>
    </source>
</evidence>
<accession>A0A9D2LHA7</accession>
<dbReference type="InterPro" id="IPR018709">
    <property type="entry name" value="CoA_activase_DUF2229"/>
</dbReference>
<keyword evidence="2" id="KW-0479">Metal-binding</keyword>
<dbReference type="InterPro" id="IPR008275">
    <property type="entry name" value="CoA_E_activase_dom"/>
</dbReference>
<evidence type="ECO:0000256" key="2">
    <source>
        <dbReference type="ARBA" id="ARBA00022723"/>
    </source>
</evidence>
<dbReference type="CDD" id="cd24034">
    <property type="entry name" value="ASKHA_NBD_O66634-like_rpt1"/>
    <property type="match status" value="1"/>
</dbReference>
<dbReference type="InterPro" id="IPR002731">
    <property type="entry name" value="ATPase_BadF"/>
</dbReference>
<dbReference type="CDD" id="cd24035">
    <property type="entry name" value="ASKHA_NBD_O66634-like_rpt2"/>
    <property type="match status" value="1"/>
</dbReference>
<dbReference type="SUPFAM" id="SSF53067">
    <property type="entry name" value="Actin-like ATPase domain"/>
    <property type="match status" value="2"/>
</dbReference>
<reference evidence="8" key="2">
    <citation type="submission" date="2021-04" db="EMBL/GenBank/DDBJ databases">
        <authorList>
            <person name="Gilroy R."/>
        </authorList>
    </citation>
    <scope>NUCLEOTIDE SEQUENCE</scope>
    <source>
        <strain evidence="8">ChiBcec18-1249</strain>
    </source>
</reference>
<evidence type="ECO:0000259" key="6">
    <source>
        <dbReference type="Pfam" id="PF01869"/>
    </source>
</evidence>
<dbReference type="GO" id="GO:0051536">
    <property type="term" value="F:iron-sulfur cluster binding"/>
    <property type="evidence" value="ECO:0007669"/>
    <property type="project" value="UniProtKB-KW"/>
</dbReference>
<evidence type="ECO:0000313" key="8">
    <source>
        <dbReference type="EMBL" id="HJB12642.1"/>
    </source>
</evidence>
<feature type="domain" description="DUF2229" evidence="7">
    <location>
        <begin position="707"/>
        <end position="927"/>
    </location>
</feature>
<keyword evidence="4" id="KW-0411">Iron-sulfur</keyword>
<comment type="caution">
    <text evidence="8">The sequence shown here is derived from an EMBL/GenBank/DDBJ whole genome shotgun (WGS) entry which is preliminary data.</text>
</comment>
<evidence type="ECO:0000256" key="5">
    <source>
        <dbReference type="SAM" id="MobiDB-lite"/>
    </source>
</evidence>
<dbReference type="Pfam" id="PF09989">
    <property type="entry name" value="DUF2229"/>
    <property type="match status" value="1"/>
</dbReference>
<dbReference type="Gene3D" id="3.30.420.40">
    <property type="match status" value="4"/>
</dbReference>
<evidence type="ECO:0000313" key="9">
    <source>
        <dbReference type="Proteomes" id="UP000823824"/>
    </source>
</evidence>
<keyword evidence="3" id="KW-0408">Iron</keyword>
<name>A0A9D2LHA7_9FIRM</name>
<evidence type="ECO:0000256" key="4">
    <source>
        <dbReference type="ARBA" id="ARBA00023014"/>
    </source>
</evidence>
<dbReference type="NCBIfam" id="TIGR00241">
    <property type="entry name" value="CoA_E_activ"/>
    <property type="match status" value="1"/>
</dbReference>
<protein>
    <submittedName>
        <fullName evidence="8">Activase</fullName>
    </submittedName>
</protein>
<comment type="cofactor">
    <cofactor evidence="1">
        <name>[4Fe-4S] cluster</name>
        <dbReference type="ChEBI" id="CHEBI:49883"/>
    </cofactor>
</comment>
<dbReference type="Proteomes" id="UP000823824">
    <property type="component" value="Unassembled WGS sequence"/>
</dbReference>
<reference evidence="8" key="1">
    <citation type="journal article" date="2021" name="PeerJ">
        <title>Extensive microbial diversity within the chicken gut microbiome revealed by metagenomics and culture.</title>
        <authorList>
            <person name="Gilroy R."/>
            <person name="Ravi A."/>
            <person name="Getino M."/>
            <person name="Pursley I."/>
            <person name="Horton D.L."/>
            <person name="Alikhan N.F."/>
            <person name="Baker D."/>
            <person name="Gharbi K."/>
            <person name="Hall N."/>
            <person name="Watson M."/>
            <person name="Adriaenssens E.M."/>
            <person name="Foster-Nyarko E."/>
            <person name="Jarju S."/>
            <person name="Secka A."/>
            <person name="Antonio M."/>
            <person name="Oren A."/>
            <person name="Chaudhuri R.R."/>
            <person name="La Ragione R."/>
            <person name="Hildebrand F."/>
            <person name="Pallen M.J."/>
        </authorList>
    </citation>
    <scope>NUCLEOTIDE SEQUENCE</scope>
    <source>
        <strain evidence="8">ChiBcec18-1249</strain>
    </source>
</reference>
<evidence type="ECO:0000256" key="1">
    <source>
        <dbReference type="ARBA" id="ARBA00001966"/>
    </source>
</evidence>
<dbReference type="InterPro" id="IPR043129">
    <property type="entry name" value="ATPase_NBD"/>
</dbReference>
<dbReference type="Pfam" id="PF01869">
    <property type="entry name" value="BcrAD_BadFG"/>
    <property type="match status" value="2"/>
</dbReference>
<feature type="domain" description="ATPase BadF/BadG/BcrA/BcrD type" evidence="6">
    <location>
        <begin position="11"/>
        <end position="232"/>
    </location>
</feature>
<dbReference type="EMBL" id="DWZJ01000022">
    <property type="protein sequence ID" value="HJB12642.1"/>
    <property type="molecule type" value="Genomic_DNA"/>
</dbReference>
<gene>
    <name evidence="8" type="ORF">H9787_02895</name>
</gene>
<sequence length="1474" mass="161716">MAQTVSDTLRLGVDVGSTTVKTVVLNPADNSVLFTRYQRHNAHQADTVRQLLEEAAGRFPRARFRIGVCGSGGRPIAAALGANYVQEVVANAAAVRALYPEVRTAVELGGQDAKVIFFHYDEATGKLQTSDMRMNGSCAGGTGAFIDEIAALLNVPADEFEQLAAQGKTVYSISGRCGVFAKTDIQPLLIQGAERADIALSTFHAIAKQTIGGLSQGLELTAPIIFEGGPLTFNPTLVRVFAERLDLKEADIVRPEHPETIVARGTAIALDELFPGQQDAVTLARALERLDAAPGPAEDTAGSGKPYFVGDAERDAFLRRHRAELRQPVDATDRKVLRGYLGIDSGSTTSKFVFMDEDEQVTDTFYANNQGEPLKVVREGLLALAEKYAKLGIQIEVLGLGTTGYGEQMLSAAFHADYHTVETVAHARGCRRFFPDATFLLDIGGQDMKAIWLKDGVVTNIMLNEACSSGCGSFLENFASTLGMPVDQVAEAAFRSQSPAELGSRCTVFMNSTIINEQRNGKKPDDLVAGLCRSIIENVFTKVVRIANVSELGDRVVVQGGTFRNFAVLRALEEYLGRGVTLAPYPGEMGALGAALAVKQEVEAHGYANGRCSSFIGFDAVKDFHYTRESGVLCPHCANHCSRTVLRFPDGGCYVTGNRCDRGTVVTEGPAVQEKKGQEVPDLFRLRQELLFKTWPAAPVREAQSETVGLPRVLEFWDSMPFWSTFFRALGYPVKFSHPSSRKQYESGLQYVASDTICFPAKLVHGHVLDLSKQGVERIFLPYILHMPPENKQEKSPYVCPVIMGYSMVVRNFQSPEQHFPVRFETPVFHWFSEQDRKRQICQYAMDHCGATKQQAEAAYRQAETAILSFRRQLVEAGKRVIADTERAGGFAVVLAGRPYHTDPLINHDLARMFTRRGIPVLTVDSLPGLENANLRKSRVEITNDFHARMLSGAMAVAEQACLEYVQIVSFGCGHDAILSDEIIRLLGEGSGKPPLILKVDESEAAGSLGIRVQSFIETVQLRRSAQVEWTALSRPLPEPYEVKYRKADKQLRTVLVPNISAPVSTLLTALMDREGIRAVSLPVGGPEQIRVGKKYTHNDICFPCQMVIGELIDALQKGNYPEDSVAVGMAKLSCDCRMANYTAILRKALDSAGFETVPILTTDPGDTKGIHPGVSMLGARSVLMAAWAFSMLDILEELTRKIRPYETAAGETDRVFNECVESLAEASKQGLGKLIGAFRRSIEAFQGLHWDRSCRKPRVLVTGELLVNFHPGTNFHVEEYLEKNGMEVILPRITYQFRKDFQASISEIRDFGAHLAPYPFALDAAVEGIQRFLEQIAKAHPLYHRAARPQELHDGVKEIIPKTLTCGEGWLMAGEIAHYAKQGVRSFIILQPFGCLPNHVCGRGVTKRLKEEFPGVQILPLDLDPDTSYANVENRLQMLIMNQAAEAEDPAASAGPALKKTRGGSPRPALSST</sequence>
<feature type="region of interest" description="Disordered" evidence="5">
    <location>
        <begin position="1448"/>
        <end position="1474"/>
    </location>
</feature>
<feature type="domain" description="ATPase BadF/BadG/BcrA/BcrD type" evidence="6">
    <location>
        <begin position="341"/>
        <end position="596"/>
    </location>
</feature>
<evidence type="ECO:0000256" key="3">
    <source>
        <dbReference type="ARBA" id="ARBA00023004"/>
    </source>
</evidence>